<protein>
    <submittedName>
        <fullName evidence="3">Prenyltransferase and squalene oxidase repeat-containing protein</fullName>
    </submittedName>
</protein>
<feature type="transmembrane region" description="Helical" evidence="2">
    <location>
        <begin position="54"/>
        <end position="76"/>
    </location>
</feature>
<feature type="compositionally biased region" description="Acidic residues" evidence="1">
    <location>
        <begin position="206"/>
        <end position="223"/>
    </location>
</feature>
<sequence length="625" mass="66827">MEIPSLELPSLEDSFLADPSQFWHNATAVRIVALLAVGLLVTTIWLFRRKERSGHGAAIVCLVVSIGLHVAIIAFVPRLSLFFSGTAEGEPTDSAGMESIDVAVFAPEMDESSVATDDAVAEMLSPVPDGESPDFVTSIEPLALPQSIASLSVPIVETKAVAEPTPEPINIPEPKVPSVLASAKVSSADHATTLDDMLGDWLEETLSSEEPEEQPEVVVDQDVDSSTNPASMDVAEQPTAPQRETVRQEMPRAATTQHMAAANQGVPIESTHAEEIDEDFASRIGTAKFAALRASGGNADTEAAVKTALQYLVKHQREDGAWDPAQSGAGQERAPLGLSRGSAGKRAETGLTGLALLSLLGAGHTHQFGDYQDNVYRGLAFLLGKQRADGSLAGDASIYAAHYCHAMAALAVAEAAAMTGDEAAMEATRRAVAYSRSTQHPTTGGWRYTRGDKGDMSQLGWQAMLIDAAVRSEAITPPHSMQRGVARFLDSVSSGSAGGYACYRPGERATVTMTAEALAIRLLTGQHVSAARVREAEAVLLNSLPGKTAGPDNYYQWYYATMALHQLQDDAWHRWNASLQQRLLSTQQRDGSWPDSTLWGGYGGTVYSTSMATLCLEAHYRHTER</sequence>
<name>A0ABY1Q1F4_9BACT</name>
<keyword evidence="2" id="KW-0812">Transmembrane</keyword>
<keyword evidence="4" id="KW-1185">Reference proteome</keyword>
<feature type="transmembrane region" description="Helical" evidence="2">
    <location>
        <begin position="28"/>
        <end position="47"/>
    </location>
</feature>
<evidence type="ECO:0000256" key="1">
    <source>
        <dbReference type="SAM" id="MobiDB-lite"/>
    </source>
</evidence>
<keyword evidence="2" id="KW-0472">Membrane</keyword>
<dbReference type="EMBL" id="FXUG01000004">
    <property type="protein sequence ID" value="SMP52998.1"/>
    <property type="molecule type" value="Genomic_DNA"/>
</dbReference>
<reference evidence="3 4" key="1">
    <citation type="submission" date="2017-05" db="EMBL/GenBank/DDBJ databases">
        <authorList>
            <person name="Varghese N."/>
            <person name="Submissions S."/>
        </authorList>
    </citation>
    <scope>NUCLEOTIDE SEQUENCE [LARGE SCALE GENOMIC DNA]</scope>
    <source>
        <strain evidence="3 4">DSM 25457</strain>
    </source>
</reference>
<feature type="region of interest" description="Disordered" evidence="1">
    <location>
        <begin position="321"/>
        <end position="343"/>
    </location>
</feature>
<proteinExistence type="predicted"/>
<feature type="region of interest" description="Disordered" evidence="1">
    <location>
        <begin position="206"/>
        <end position="244"/>
    </location>
</feature>
<evidence type="ECO:0000256" key="2">
    <source>
        <dbReference type="SAM" id="Phobius"/>
    </source>
</evidence>
<dbReference type="SUPFAM" id="SSF48239">
    <property type="entry name" value="Terpenoid cyclases/Protein prenyltransferases"/>
    <property type="match status" value="1"/>
</dbReference>
<evidence type="ECO:0000313" key="4">
    <source>
        <dbReference type="Proteomes" id="UP001158067"/>
    </source>
</evidence>
<dbReference type="InterPro" id="IPR008930">
    <property type="entry name" value="Terpenoid_cyclase/PrenylTrfase"/>
</dbReference>
<comment type="caution">
    <text evidence="3">The sequence shown here is derived from an EMBL/GenBank/DDBJ whole genome shotgun (WGS) entry which is preliminary data.</text>
</comment>
<dbReference type="Proteomes" id="UP001158067">
    <property type="component" value="Unassembled WGS sequence"/>
</dbReference>
<evidence type="ECO:0000313" key="3">
    <source>
        <dbReference type="EMBL" id="SMP52998.1"/>
    </source>
</evidence>
<keyword evidence="2" id="KW-1133">Transmembrane helix</keyword>
<dbReference type="Gene3D" id="1.50.10.20">
    <property type="match status" value="3"/>
</dbReference>
<accession>A0ABY1Q1F4</accession>
<gene>
    <name evidence="3" type="ORF">SAMN06265222_10434</name>
</gene>
<organism evidence="3 4">
    <name type="scientific">Neorhodopirellula lusitana</name>
    <dbReference type="NCBI Taxonomy" id="445327"/>
    <lineage>
        <taxon>Bacteria</taxon>
        <taxon>Pseudomonadati</taxon>
        <taxon>Planctomycetota</taxon>
        <taxon>Planctomycetia</taxon>
        <taxon>Pirellulales</taxon>
        <taxon>Pirellulaceae</taxon>
        <taxon>Neorhodopirellula</taxon>
    </lineage>
</organism>
<dbReference type="RefSeq" id="WP_283432227.1">
    <property type="nucleotide sequence ID" value="NZ_FXUG01000004.1"/>
</dbReference>